<dbReference type="RefSeq" id="WP_345517013.1">
    <property type="nucleotide sequence ID" value="NZ_BAAAXD010000042.1"/>
</dbReference>
<dbReference type="EMBL" id="JBHMCG010000074">
    <property type="protein sequence ID" value="MFB9573825.1"/>
    <property type="molecule type" value="Genomic_DNA"/>
</dbReference>
<protein>
    <recommendedName>
        <fullName evidence="3">Alpha/beta hydrolase</fullName>
    </recommendedName>
</protein>
<name>A0ABV5R7J8_9ACTN</name>
<reference evidence="1 2" key="1">
    <citation type="submission" date="2024-09" db="EMBL/GenBank/DDBJ databases">
        <authorList>
            <person name="Sun Q."/>
            <person name="Mori K."/>
        </authorList>
    </citation>
    <scope>NUCLEOTIDE SEQUENCE [LARGE SCALE GENOMIC DNA]</scope>
    <source>
        <strain evidence="1 2">JCM 3331</strain>
    </source>
</reference>
<organism evidence="1 2">
    <name type="scientific">Streptomyces yanii</name>
    <dbReference type="NCBI Taxonomy" id="78510"/>
    <lineage>
        <taxon>Bacteria</taxon>
        <taxon>Bacillati</taxon>
        <taxon>Actinomycetota</taxon>
        <taxon>Actinomycetes</taxon>
        <taxon>Kitasatosporales</taxon>
        <taxon>Streptomycetaceae</taxon>
        <taxon>Streptomyces</taxon>
    </lineage>
</organism>
<evidence type="ECO:0008006" key="3">
    <source>
        <dbReference type="Google" id="ProtNLM"/>
    </source>
</evidence>
<gene>
    <name evidence="1" type="ORF">ACFFTL_16275</name>
</gene>
<sequence>MLETVPDAGQMVLVSHSLGTLVGTDRITRLPPGVEVVHLITAGSPLGMDSLRRLLSGGPISPEKVADWLNAWCPTDAVAVGCPLADDWADSPTDLAVVNARDRAHGIGEYLSHAAVARSIGSRLAV</sequence>
<evidence type="ECO:0000313" key="1">
    <source>
        <dbReference type="EMBL" id="MFB9573825.1"/>
    </source>
</evidence>
<proteinExistence type="predicted"/>
<accession>A0ABV5R7J8</accession>
<evidence type="ECO:0000313" key="2">
    <source>
        <dbReference type="Proteomes" id="UP001589710"/>
    </source>
</evidence>
<keyword evidence="2" id="KW-1185">Reference proteome</keyword>
<comment type="caution">
    <text evidence="1">The sequence shown here is derived from an EMBL/GenBank/DDBJ whole genome shotgun (WGS) entry which is preliminary data.</text>
</comment>
<dbReference type="Proteomes" id="UP001589710">
    <property type="component" value="Unassembled WGS sequence"/>
</dbReference>